<dbReference type="AlphaFoldDB" id="A0A645HG64"/>
<organism evidence="2">
    <name type="scientific">bioreactor metagenome</name>
    <dbReference type="NCBI Taxonomy" id="1076179"/>
    <lineage>
        <taxon>unclassified sequences</taxon>
        <taxon>metagenomes</taxon>
        <taxon>ecological metagenomes</taxon>
    </lineage>
</organism>
<gene>
    <name evidence="2" type="ORF">SDC9_184889</name>
</gene>
<comment type="caution">
    <text evidence="2">The sequence shown here is derived from an EMBL/GenBank/DDBJ whole genome shotgun (WGS) entry which is preliminary data.</text>
</comment>
<evidence type="ECO:0000313" key="2">
    <source>
        <dbReference type="EMBL" id="MPN37372.1"/>
    </source>
</evidence>
<sequence>MGEGVKFVQQPLQFVERLQRGLEHRGRLGKPPPIGGEGRGQLGKPPEIRVPLPGIRVKQAQIPGHLFRDIAPFGNFMAHDATSYLAGETNFFGN</sequence>
<accession>A0A645HG64</accession>
<protein>
    <submittedName>
        <fullName evidence="2">Uncharacterized protein</fullName>
    </submittedName>
</protein>
<dbReference type="EMBL" id="VSSQ01091987">
    <property type="protein sequence ID" value="MPN37372.1"/>
    <property type="molecule type" value="Genomic_DNA"/>
</dbReference>
<evidence type="ECO:0000256" key="1">
    <source>
        <dbReference type="SAM" id="MobiDB-lite"/>
    </source>
</evidence>
<name>A0A645HG64_9ZZZZ</name>
<reference evidence="2" key="1">
    <citation type="submission" date="2019-08" db="EMBL/GenBank/DDBJ databases">
        <authorList>
            <person name="Kucharzyk K."/>
            <person name="Murdoch R.W."/>
            <person name="Higgins S."/>
            <person name="Loffler F."/>
        </authorList>
    </citation>
    <scope>NUCLEOTIDE SEQUENCE</scope>
</reference>
<proteinExistence type="predicted"/>
<feature type="region of interest" description="Disordered" evidence="1">
    <location>
        <begin position="23"/>
        <end position="47"/>
    </location>
</feature>